<protein>
    <submittedName>
        <fullName evidence="1">Uncharacterized protein</fullName>
    </submittedName>
</protein>
<evidence type="ECO:0000313" key="2">
    <source>
        <dbReference type="Proteomes" id="UP000189883"/>
    </source>
</evidence>
<dbReference type="EMBL" id="CP011859">
    <property type="protein sequence ID" value="AQY21364.1"/>
    <property type="molecule type" value="Genomic_DNA"/>
</dbReference>
<gene>
    <name evidence="1" type="ORF">AB406_0405</name>
</gene>
<dbReference type="Proteomes" id="UP000189883">
    <property type="component" value="Chromosome"/>
</dbReference>
<name>A0A1S7DQI1_RIEAN</name>
<accession>A0A1S7DQI1</accession>
<dbReference type="RefSeq" id="WP_079206602.1">
    <property type="nucleotide sequence ID" value="NZ_CP011859.1"/>
</dbReference>
<evidence type="ECO:0000313" key="1">
    <source>
        <dbReference type="EMBL" id="AQY21364.1"/>
    </source>
</evidence>
<sequence length="85" mass="9767">MKKFNFETFLQQMGYEKNVVKNEKGGIYATTFQKEVEPMNWNSITIHSNRKLTACPPTGVLTHIDAEIPKSKREAEIILKAIEKI</sequence>
<proteinExistence type="predicted"/>
<dbReference type="AlphaFoldDB" id="A0A1S7DQI1"/>
<reference evidence="1 2" key="1">
    <citation type="submission" date="2015-06" db="EMBL/GenBank/DDBJ databases">
        <title>R. anatipestifer strain HXb2 is the most virulent strain so far, and the genome sequence would help us uncover the pathogenesis.</title>
        <authorList>
            <person name="Hu Q."/>
            <person name="Qi J."/>
            <person name="Bo H."/>
            <person name="Liu G."/>
            <person name="Tao M."/>
            <person name="Ding Y."/>
            <person name="Xue Y."/>
        </authorList>
    </citation>
    <scope>NUCLEOTIDE SEQUENCE [LARGE SCALE GENOMIC DNA]</scope>
    <source>
        <strain evidence="1 2">HXb2</strain>
    </source>
</reference>
<organism evidence="1 2">
    <name type="scientific">Riemerella anatipestifer</name>
    <name type="common">Moraxella anatipestifer</name>
    <dbReference type="NCBI Taxonomy" id="34085"/>
    <lineage>
        <taxon>Bacteria</taxon>
        <taxon>Pseudomonadati</taxon>
        <taxon>Bacteroidota</taxon>
        <taxon>Flavobacteriia</taxon>
        <taxon>Flavobacteriales</taxon>
        <taxon>Weeksellaceae</taxon>
        <taxon>Riemerella</taxon>
    </lineage>
</organism>